<sequence>LPICTLMVSVASWLNTLFSLPYKYPLLLVKHVILNSLHLMDRFSIKFSVLIQQEVAKRLYTCDVTKTYRLKCQLFESDFCIPI</sequence>
<evidence type="ECO:0000313" key="1">
    <source>
        <dbReference type="EMBL" id="CEK57527.1"/>
    </source>
</evidence>
<gene>
    <name evidence="1" type="primary">ORF30399</name>
</gene>
<proteinExistence type="predicted"/>
<protein>
    <submittedName>
        <fullName evidence="1">Uncharacterized protein</fullName>
    </submittedName>
</protein>
<organism evidence="1">
    <name type="scientific">Arion vulgaris</name>
    <dbReference type="NCBI Taxonomy" id="1028688"/>
    <lineage>
        <taxon>Eukaryota</taxon>
        <taxon>Metazoa</taxon>
        <taxon>Spiralia</taxon>
        <taxon>Lophotrochozoa</taxon>
        <taxon>Mollusca</taxon>
        <taxon>Gastropoda</taxon>
        <taxon>Heterobranchia</taxon>
        <taxon>Euthyneura</taxon>
        <taxon>Panpulmonata</taxon>
        <taxon>Eupulmonata</taxon>
        <taxon>Stylommatophora</taxon>
        <taxon>Helicina</taxon>
        <taxon>Arionoidea</taxon>
        <taxon>Arionidae</taxon>
        <taxon>Arion</taxon>
    </lineage>
</organism>
<dbReference type="AlphaFoldDB" id="A0A0B6YN01"/>
<reference evidence="1" key="1">
    <citation type="submission" date="2014-12" db="EMBL/GenBank/DDBJ databases">
        <title>Insight into the proteome of Arion vulgaris.</title>
        <authorList>
            <person name="Aradska J."/>
            <person name="Bulat T."/>
            <person name="Smidak R."/>
            <person name="Sarate P."/>
            <person name="Gangsoo J."/>
            <person name="Sialana F."/>
            <person name="Bilban M."/>
            <person name="Lubec G."/>
        </authorList>
    </citation>
    <scope>NUCLEOTIDE SEQUENCE</scope>
    <source>
        <tissue evidence="1">Skin</tissue>
    </source>
</reference>
<name>A0A0B6YN01_9EUPU</name>
<feature type="non-terminal residue" evidence="1">
    <location>
        <position position="1"/>
    </location>
</feature>
<accession>A0A0B6YN01</accession>
<dbReference type="EMBL" id="HACG01010662">
    <property type="protein sequence ID" value="CEK57527.1"/>
    <property type="molecule type" value="Transcribed_RNA"/>
</dbReference>